<reference evidence="2 3" key="1">
    <citation type="journal article" date="2011" name="Nat. Biotechnol.">
        <title>Comparative genomic analysis of the thermophilic biomass-degrading fungi Myceliophthora thermophila and Thielavia terrestris.</title>
        <authorList>
            <person name="Berka R.M."/>
            <person name="Grigoriev I.V."/>
            <person name="Otillar R."/>
            <person name="Salamov A."/>
            <person name="Grimwood J."/>
            <person name="Reid I."/>
            <person name="Ishmael N."/>
            <person name="John T."/>
            <person name="Darmond C."/>
            <person name="Moisan M.-C."/>
            <person name="Henrissat B."/>
            <person name="Coutinho P.M."/>
            <person name="Lombard V."/>
            <person name="Natvig D.O."/>
            <person name="Lindquist E."/>
            <person name="Schmutz J."/>
            <person name="Lucas S."/>
            <person name="Harris P."/>
            <person name="Powlowski J."/>
            <person name="Bellemare A."/>
            <person name="Taylor D."/>
            <person name="Butler G."/>
            <person name="de Vries R.P."/>
            <person name="Allijn I.E."/>
            <person name="van den Brink J."/>
            <person name="Ushinsky S."/>
            <person name="Storms R."/>
            <person name="Powell A.J."/>
            <person name="Paulsen I.T."/>
            <person name="Elbourne L.D.H."/>
            <person name="Baker S.E."/>
            <person name="Magnuson J."/>
            <person name="LaBoissiere S."/>
            <person name="Clutterbuck A.J."/>
            <person name="Martinez D."/>
            <person name="Wogulis M."/>
            <person name="de Leon A.L."/>
            <person name="Rey M.W."/>
            <person name="Tsang A."/>
        </authorList>
    </citation>
    <scope>NUCLEOTIDE SEQUENCE [LARGE SCALE GENOMIC DNA]</scope>
    <source>
        <strain evidence="3">ATCC 42464 / BCRC 31852 / DSM 1799</strain>
    </source>
</reference>
<evidence type="ECO:0000313" key="2">
    <source>
        <dbReference type="EMBL" id="AEO56564.1"/>
    </source>
</evidence>
<dbReference type="KEGG" id="mtm:MYCTH_2301659"/>
<evidence type="ECO:0000256" key="1">
    <source>
        <dbReference type="SAM" id="MobiDB-lite"/>
    </source>
</evidence>
<dbReference type="HOGENOM" id="CLU_1876864_0_0_1"/>
<dbReference type="RefSeq" id="XP_003661809.1">
    <property type="nucleotide sequence ID" value="XM_003661761.1"/>
</dbReference>
<gene>
    <name evidence="2" type="ORF">MYCTH_2301659</name>
</gene>
<protein>
    <submittedName>
        <fullName evidence="2">Uncharacterized protein</fullName>
    </submittedName>
</protein>
<name>G2Q9V5_THET4</name>
<organism evidence="2 3">
    <name type="scientific">Thermothelomyces thermophilus (strain ATCC 42464 / BCRC 31852 / DSM 1799)</name>
    <name type="common">Sporotrichum thermophile</name>
    <dbReference type="NCBI Taxonomy" id="573729"/>
    <lineage>
        <taxon>Eukaryota</taxon>
        <taxon>Fungi</taxon>
        <taxon>Dikarya</taxon>
        <taxon>Ascomycota</taxon>
        <taxon>Pezizomycotina</taxon>
        <taxon>Sordariomycetes</taxon>
        <taxon>Sordariomycetidae</taxon>
        <taxon>Sordariales</taxon>
        <taxon>Chaetomiaceae</taxon>
        <taxon>Thermothelomyces</taxon>
    </lineage>
</organism>
<dbReference type="VEuPathDB" id="FungiDB:MYCTH_2301659"/>
<dbReference type="STRING" id="573729.G2Q9V5"/>
<dbReference type="GeneID" id="11510614"/>
<dbReference type="EMBL" id="CP003003">
    <property type="protein sequence ID" value="AEO56564.1"/>
    <property type="molecule type" value="Genomic_DNA"/>
</dbReference>
<proteinExistence type="predicted"/>
<feature type="compositionally biased region" description="Polar residues" evidence="1">
    <location>
        <begin position="1"/>
        <end position="18"/>
    </location>
</feature>
<feature type="region of interest" description="Disordered" evidence="1">
    <location>
        <begin position="1"/>
        <end position="25"/>
    </location>
</feature>
<dbReference type="AlphaFoldDB" id="G2Q9V5"/>
<accession>G2Q9V5</accession>
<evidence type="ECO:0000313" key="3">
    <source>
        <dbReference type="Proteomes" id="UP000007322"/>
    </source>
</evidence>
<dbReference type="InParanoid" id="G2Q9V5"/>
<sequence>MRVSSYTSQLSGATTLSHSPDEFTDAQKRRDEKIWQLQLEHRASLPYNQFDVQSSEELQRLFQADRNRTYHPRPGIESIYKHADAIVRERWIDQGIWKDEWNGGVRTRQALEARETSRVRDRDRVGYRARPRTLRQ</sequence>
<keyword evidence="3" id="KW-1185">Reference proteome</keyword>
<dbReference type="OrthoDB" id="5401786at2759"/>
<dbReference type="Proteomes" id="UP000007322">
    <property type="component" value="Chromosome 2"/>
</dbReference>